<protein>
    <recommendedName>
        <fullName evidence="2">DNA ligase (ATP)</fullName>
        <ecNumber evidence="2">6.5.1.1</ecNumber>
    </recommendedName>
</protein>
<organism evidence="7 8">
    <name type="scientific">Phyllobacterium endophyticum</name>
    <dbReference type="NCBI Taxonomy" id="1149773"/>
    <lineage>
        <taxon>Bacteria</taxon>
        <taxon>Pseudomonadati</taxon>
        <taxon>Pseudomonadota</taxon>
        <taxon>Alphaproteobacteria</taxon>
        <taxon>Hyphomicrobiales</taxon>
        <taxon>Phyllobacteriaceae</taxon>
        <taxon>Phyllobacterium</taxon>
    </lineage>
</organism>
<comment type="similarity">
    <text evidence="1">Belongs to the ATP-dependent DNA ligase family.</text>
</comment>
<accession>A0A2P7AUV9</accession>
<gene>
    <name evidence="7" type="ORF">CU100_09920</name>
</gene>
<keyword evidence="3 7" id="KW-0436">Ligase</keyword>
<reference evidence="8" key="1">
    <citation type="submission" date="2017-11" db="EMBL/GenBank/DDBJ databases">
        <authorList>
            <person name="Kuznetsova I."/>
            <person name="Sazanova A."/>
            <person name="Chirak E."/>
            <person name="Safronova V."/>
            <person name="Willems A."/>
        </authorList>
    </citation>
    <scope>NUCLEOTIDE SEQUENCE [LARGE SCALE GENOMIC DNA]</scope>
    <source>
        <strain evidence="8">PEPV15</strain>
    </source>
</reference>
<dbReference type="GO" id="GO:0006310">
    <property type="term" value="P:DNA recombination"/>
    <property type="evidence" value="ECO:0007669"/>
    <property type="project" value="InterPro"/>
</dbReference>
<dbReference type="SUPFAM" id="SSF56091">
    <property type="entry name" value="DNA ligase/mRNA capping enzyme, catalytic domain"/>
    <property type="match status" value="1"/>
</dbReference>
<keyword evidence="8" id="KW-1185">Reference proteome</keyword>
<dbReference type="Gene3D" id="3.30.470.30">
    <property type="entry name" value="DNA ligase/mRNA capping enzyme"/>
    <property type="match status" value="1"/>
</dbReference>
<dbReference type="CDD" id="cd07971">
    <property type="entry name" value="OBF_DNA_ligase_LigD"/>
    <property type="match status" value="1"/>
</dbReference>
<dbReference type="AlphaFoldDB" id="A0A2P7AUV9"/>
<dbReference type="RefSeq" id="WP_106716425.1">
    <property type="nucleotide sequence ID" value="NZ_JACHXT010000001.1"/>
</dbReference>
<dbReference type="Pfam" id="PF04679">
    <property type="entry name" value="DNA_ligase_A_C"/>
    <property type="match status" value="1"/>
</dbReference>
<dbReference type="GO" id="GO:0003910">
    <property type="term" value="F:DNA ligase (ATP) activity"/>
    <property type="evidence" value="ECO:0007669"/>
    <property type="project" value="UniProtKB-EC"/>
</dbReference>
<dbReference type="PANTHER" id="PTHR45674:SF4">
    <property type="entry name" value="DNA LIGASE 1"/>
    <property type="match status" value="1"/>
</dbReference>
<dbReference type="Gene3D" id="2.40.50.140">
    <property type="entry name" value="Nucleic acid-binding proteins"/>
    <property type="match status" value="1"/>
</dbReference>
<dbReference type="OrthoDB" id="9802472at2"/>
<evidence type="ECO:0000256" key="5">
    <source>
        <dbReference type="SAM" id="MobiDB-lite"/>
    </source>
</evidence>
<dbReference type="InterPro" id="IPR012309">
    <property type="entry name" value="DNA_ligase_ATP-dep_C"/>
</dbReference>
<dbReference type="InterPro" id="IPR012310">
    <property type="entry name" value="DNA_ligase_ATP-dep_cent"/>
</dbReference>
<evidence type="ECO:0000256" key="2">
    <source>
        <dbReference type="ARBA" id="ARBA00012727"/>
    </source>
</evidence>
<dbReference type="GO" id="GO:0006281">
    <property type="term" value="P:DNA repair"/>
    <property type="evidence" value="ECO:0007669"/>
    <property type="project" value="InterPro"/>
</dbReference>
<evidence type="ECO:0000313" key="8">
    <source>
        <dbReference type="Proteomes" id="UP000241158"/>
    </source>
</evidence>
<name>A0A2P7AUV9_9HYPH</name>
<dbReference type="PROSITE" id="PS50160">
    <property type="entry name" value="DNA_LIGASE_A3"/>
    <property type="match status" value="1"/>
</dbReference>
<dbReference type="SUPFAM" id="SSF50249">
    <property type="entry name" value="Nucleic acid-binding proteins"/>
    <property type="match status" value="1"/>
</dbReference>
<sequence>MARSSSRKPKTIGLLSEADGALKSKPAKPRDKRQAQLAFDPMPVRIEPALALLVKKPPSGDQWLYEVKWDGYRLAVHIEPRRIRIITRGGHDWTSYFPAIVAAAKELGPATMILDGEAVVLDEKGLPNFGLLQQDLGGRRATRAARNAILYAFDLLYFDGHDLTGVELSTRRHLLNGLLENADGAIRLSEEIEGDGEALLKHACKLGLEGIIAKDKNKIYRSGRLGDWLKIKCNTSESFAVIGYEPSIKVRGSIASLLLAARKGDDLVYVGSVGTGFSAKLARDLKRQLDGIRTDKPAAPVKGKTLVFTEPRLVAEVTFGAWTHDGKLRHTSFKGLREVADHAQVFDLTAEEDGDG</sequence>
<dbReference type="GO" id="GO:0005524">
    <property type="term" value="F:ATP binding"/>
    <property type="evidence" value="ECO:0007669"/>
    <property type="project" value="InterPro"/>
</dbReference>
<dbReference type="Pfam" id="PF01068">
    <property type="entry name" value="DNA_ligase_A_M"/>
    <property type="match status" value="1"/>
</dbReference>
<dbReference type="Gene3D" id="3.30.1490.70">
    <property type="match status" value="1"/>
</dbReference>
<proteinExistence type="inferred from homology"/>
<comment type="caution">
    <text evidence="7">The sequence shown here is derived from an EMBL/GenBank/DDBJ whole genome shotgun (WGS) entry which is preliminary data.</text>
</comment>
<dbReference type="PANTHER" id="PTHR45674">
    <property type="entry name" value="DNA LIGASE 1/3 FAMILY MEMBER"/>
    <property type="match status" value="1"/>
</dbReference>
<evidence type="ECO:0000259" key="6">
    <source>
        <dbReference type="PROSITE" id="PS50160"/>
    </source>
</evidence>
<dbReference type="CDD" id="cd07906">
    <property type="entry name" value="Adenylation_DNA_ligase_LigD_LigC"/>
    <property type="match status" value="1"/>
</dbReference>
<dbReference type="InterPro" id="IPR050191">
    <property type="entry name" value="ATP-dep_DNA_ligase"/>
</dbReference>
<feature type="compositionally biased region" description="Basic residues" evidence="5">
    <location>
        <begin position="1"/>
        <end position="10"/>
    </location>
</feature>
<dbReference type="InterPro" id="IPR012340">
    <property type="entry name" value="NA-bd_OB-fold"/>
</dbReference>
<evidence type="ECO:0000256" key="1">
    <source>
        <dbReference type="ARBA" id="ARBA00007572"/>
    </source>
</evidence>
<comment type="catalytic activity">
    <reaction evidence="4">
        <text>ATP + (deoxyribonucleotide)n-3'-hydroxyl + 5'-phospho-(deoxyribonucleotide)m = (deoxyribonucleotide)n+m + AMP + diphosphate.</text>
        <dbReference type="EC" id="6.5.1.1"/>
    </reaction>
</comment>
<evidence type="ECO:0000256" key="4">
    <source>
        <dbReference type="ARBA" id="ARBA00034003"/>
    </source>
</evidence>
<dbReference type="EC" id="6.5.1.1" evidence="2"/>
<dbReference type="InterPro" id="IPR014146">
    <property type="entry name" value="LigD_ligase_dom"/>
</dbReference>
<evidence type="ECO:0000313" key="7">
    <source>
        <dbReference type="EMBL" id="PSH57981.1"/>
    </source>
</evidence>
<dbReference type="Proteomes" id="UP000241158">
    <property type="component" value="Unassembled WGS sequence"/>
</dbReference>
<feature type="domain" description="ATP-dependent DNA ligase family profile" evidence="6">
    <location>
        <begin position="150"/>
        <end position="276"/>
    </location>
</feature>
<evidence type="ECO:0000256" key="3">
    <source>
        <dbReference type="ARBA" id="ARBA00022598"/>
    </source>
</evidence>
<feature type="region of interest" description="Disordered" evidence="5">
    <location>
        <begin position="1"/>
        <end position="35"/>
    </location>
</feature>
<dbReference type="EMBL" id="PGGN01000002">
    <property type="protein sequence ID" value="PSH57981.1"/>
    <property type="molecule type" value="Genomic_DNA"/>
</dbReference>
<dbReference type="NCBIfam" id="TIGR02779">
    <property type="entry name" value="NHEJ_ligase_lig"/>
    <property type="match status" value="1"/>
</dbReference>